<dbReference type="PATRIC" id="fig|1391654.3.peg.5065"/>
<sequence>MTLRYGIYPGGRAGTVSSGPTDPNAAGALIERLAGSGSFLVREYVHFLGRAPDPGVAASLGALEELSSLTFPDAWYQEGGRELDLVVSYIPPLADLPGWLAYLDAVIDRYGHLVSFLQVTLEPNFAIPLIDGSAPGVLDALTKGLPHARRRLRQKGLNHVAVGFSVAEPAEWLGGDDPFWAYLEALPADVFAGHVDYVGLGLYPDAFSPVAPAGQPGDLASLTREAVEHLRRRSLPRAHIPDDVPIHIAESGSPSGAPRGVAAQAESIATMIGVIEALEVSHNVTHYELFSLRDADSASDQPVATLGLVTTSYETKPAFETYRQAVHRSHCP</sequence>
<dbReference type="STRING" id="1391654.AKJ09_05002"/>
<name>A0A0K1PXT8_9BACT</name>
<accession>A0A0K1PXT8</accession>
<dbReference type="Proteomes" id="UP000064967">
    <property type="component" value="Chromosome"/>
</dbReference>
<dbReference type="AlphaFoldDB" id="A0A0K1PXT8"/>
<dbReference type="KEGG" id="llu:AKJ09_05002"/>
<dbReference type="Gene3D" id="3.20.20.80">
    <property type="entry name" value="Glycosidases"/>
    <property type="match status" value="1"/>
</dbReference>
<keyword evidence="2" id="KW-1185">Reference proteome</keyword>
<evidence type="ECO:0000313" key="2">
    <source>
        <dbReference type="Proteomes" id="UP000064967"/>
    </source>
</evidence>
<dbReference type="EMBL" id="CP012333">
    <property type="protein sequence ID" value="AKU98338.1"/>
    <property type="molecule type" value="Genomic_DNA"/>
</dbReference>
<evidence type="ECO:0000313" key="1">
    <source>
        <dbReference type="EMBL" id="AKU98338.1"/>
    </source>
</evidence>
<dbReference type="RefSeq" id="WP_146649313.1">
    <property type="nucleotide sequence ID" value="NZ_CP012333.1"/>
</dbReference>
<dbReference type="OrthoDB" id="525131at2"/>
<gene>
    <name evidence="1" type="ORF">AKJ09_05002</name>
</gene>
<dbReference type="SUPFAM" id="SSF51445">
    <property type="entry name" value="(Trans)glycosidases"/>
    <property type="match status" value="1"/>
</dbReference>
<reference evidence="1 2" key="1">
    <citation type="submission" date="2015-08" db="EMBL/GenBank/DDBJ databases">
        <authorList>
            <person name="Babu N.S."/>
            <person name="Beckwith C.J."/>
            <person name="Beseler K.G."/>
            <person name="Brison A."/>
            <person name="Carone J.V."/>
            <person name="Caskin T.P."/>
            <person name="Diamond M."/>
            <person name="Durham M.E."/>
            <person name="Foxe J.M."/>
            <person name="Go M."/>
            <person name="Henderson B.A."/>
            <person name="Jones I.B."/>
            <person name="McGettigan J.A."/>
            <person name="Micheletti S.J."/>
            <person name="Nasrallah M.E."/>
            <person name="Ortiz D."/>
            <person name="Piller C.R."/>
            <person name="Privatt S.R."/>
            <person name="Schneider S.L."/>
            <person name="Sharp S."/>
            <person name="Smith T.C."/>
            <person name="Stanton J.D."/>
            <person name="Ullery H.E."/>
            <person name="Wilson R.J."/>
            <person name="Serrano M.G."/>
            <person name="Buck G."/>
            <person name="Lee V."/>
            <person name="Wang Y."/>
            <person name="Carvalho R."/>
            <person name="Voegtly L."/>
            <person name="Shi R."/>
            <person name="Duckworth R."/>
            <person name="Johnson A."/>
            <person name="Loviza R."/>
            <person name="Walstead R."/>
            <person name="Shah Z."/>
            <person name="Kiflezghi M."/>
            <person name="Wade K."/>
            <person name="Ball S.L."/>
            <person name="Bradley K.W."/>
            <person name="Asai D.J."/>
            <person name="Bowman C.A."/>
            <person name="Russell D.A."/>
            <person name="Pope W.H."/>
            <person name="Jacobs-Sera D."/>
            <person name="Hendrix R.W."/>
            <person name="Hatfull G.F."/>
        </authorList>
    </citation>
    <scope>NUCLEOTIDE SEQUENCE [LARGE SCALE GENOMIC DNA]</scope>
    <source>
        <strain evidence="1 2">DSM 27648</strain>
    </source>
</reference>
<organism evidence="1 2">
    <name type="scientific">Labilithrix luteola</name>
    <dbReference type="NCBI Taxonomy" id="1391654"/>
    <lineage>
        <taxon>Bacteria</taxon>
        <taxon>Pseudomonadati</taxon>
        <taxon>Myxococcota</taxon>
        <taxon>Polyangia</taxon>
        <taxon>Polyangiales</taxon>
        <taxon>Labilitrichaceae</taxon>
        <taxon>Labilithrix</taxon>
    </lineage>
</organism>
<dbReference type="InterPro" id="IPR017853">
    <property type="entry name" value="GH"/>
</dbReference>
<protein>
    <submittedName>
        <fullName evidence="1">Uncharacterized protein</fullName>
    </submittedName>
</protein>
<proteinExistence type="predicted"/>